<gene>
    <name evidence="3" type="ORF">ACFQB0_03145</name>
</gene>
<dbReference type="InterPro" id="IPR038109">
    <property type="entry name" value="DNA_bind_recomb_sf"/>
</dbReference>
<name>A0ABW1VAK9_9MICO</name>
<evidence type="ECO:0000256" key="1">
    <source>
        <dbReference type="SAM" id="MobiDB-lite"/>
    </source>
</evidence>
<dbReference type="RefSeq" id="WP_386729622.1">
    <property type="nucleotide sequence ID" value="NZ_JBHSTP010000001.1"/>
</dbReference>
<feature type="region of interest" description="Disordered" evidence="1">
    <location>
        <begin position="1"/>
        <end position="21"/>
    </location>
</feature>
<proteinExistence type="predicted"/>
<dbReference type="PANTHER" id="PTHR30461">
    <property type="entry name" value="DNA-INVERTASE FROM LAMBDOID PROPHAGE"/>
    <property type="match status" value="1"/>
</dbReference>
<dbReference type="PROSITE" id="PS51737">
    <property type="entry name" value="RECOMBINASE_DNA_BIND"/>
    <property type="match status" value="1"/>
</dbReference>
<evidence type="ECO:0000259" key="2">
    <source>
        <dbReference type="PROSITE" id="PS51737"/>
    </source>
</evidence>
<dbReference type="InterPro" id="IPR050639">
    <property type="entry name" value="SSR_resolvase"/>
</dbReference>
<dbReference type="InterPro" id="IPR011109">
    <property type="entry name" value="DNA_bind_recombinase_dom"/>
</dbReference>
<accession>A0ABW1VAK9</accession>
<dbReference type="SUPFAM" id="SSF53041">
    <property type="entry name" value="Resolvase-like"/>
    <property type="match status" value="1"/>
</dbReference>
<dbReference type="EMBL" id="JBHSTP010000001">
    <property type="protein sequence ID" value="MFC6355108.1"/>
    <property type="molecule type" value="Genomic_DNA"/>
</dbReference>
<organism evidence="3 4">
    <name type="scientific">Luethyella okanaganae</name>
    <dbReference type="NCBI Taxonomy" id="69372"/>
    <lineage>
        <taxon>Bacteria</taxon>
        <taxon>Bacillati</taxon>
        <taxon>Actinomycetota</taxon>
        <taxon>Actinomycetes</taxon>
        <taxon>Micrococcales</taxon>
        <taxon>Microbacteriaceae</taxon>
        <taxon>Luethyella</taxon>
    </lineage>
</organism>
<evidence type="ECO:0000313" key="4">
    <source>
        <dbReference type="Proteomes" id="UP001596306"/>
    </source>
</evidence>
<dbReference type="InterPro" id="IPR036162">
    <property type="entry name" value="Resolvase-like_N_sf"/>
</dbReference>
<dbReference type="PANTHER" id="PTHR30461:SF23">
    <property type="entry name" value="DNA RECOMBINASE-RELATED"/>
    <property type="match status" value="1"/>
</dbReference>
<protein>
    <submittedName>
        <fullName evidence="3">Recombinase family protein</fullName>
    </submittedName>
</protein>
<dbReference type="Pfam" id="PF07508">
    <property type="entry name" value="Recombinase"/>
    <property type="match status" value="1"/>
</dbReference>
<sequence>MGDSGGRRGKGDLAGPPRLGCRHHMATTSRALKSSSKVSSTVTIRSFCRAPDSRALSRVVFSTWELEDLIDLVESHPIRIDTVKGGGFDLNAHEGRLMARQLVAIASYESGRKADRIRRANRQKAERGEWHGAPKFGYGLGGVLIPGEAAIVREMADRFLAGQSLRSITSWLNDEFRYPSPKADTSKLKVWHATTVKSILVSARISGQRAYELTRKAGDAPTGREILGAGNWEPIITPEEMTRIRGTFASPDRRVGRSSINLLSAIATCGVCGAGLVSGRHRAQTAPAKRRYYRCMPTTGYPERGKRPTGTAPLPPPCTPHPMDDSPDSGLNHAVTAVSACDGVAVRLRFVAGLDEHRHRSEAWGALSPEQTRDSFADVTESRRDRNDTEFWTVSVVAYICGVRAVRWIGANDG</sequence>
<dbReference type="Proteomes" id="UP001596306">
    <property type="component" value="Unassembled WGS sequence"/>
</dbReference>
<feature type="compositionally biased region" description="Basic and acidic residues" evidence="1">
    <location>
        <begin position="1"/>
        <end position="11"/>
    </location>
</feature>
<feature type="domain" description="Recombinase" evidence="2">
    <location>
        <begin position="133"/>
        <end position="254"/>
    </location>
</feature>
<dbReference type="Gene3D" id="3.90.1750.20">
    <property type="entry name" value="Putative Large Serine Recombinase, Chain B, Domain 2"/>
    <property type="match status" value="1"/>
</dbReference>
<comment type="caution">
    <text evidence="3">The sequence shown here is derived from an EMBL/GenBank/DDBJ whole genome shotgun (WGS) entry which is preliminary data.</text>
</comment>
<reference evidence="4" key="1">
    <citation type="journal article" date="2019" name="Int. J. Syst. Evol. Microbiol.">
        <title>The Global Catalogue of Microorganisms (GCM) 10K type strain sequencing project: providing services to taxonomists for standard genome sequencing and annotation.</title>
        <authorList>
            <consortium name="The Broad Institute Genomics Platform"/>
            <consortium name="The Broad Institute Genome Sequencing Center for Infectious Disease"/>
            <person name="Wu L."/>
            <person name="Ma J."/>
        </authorList>
    </citation>
    <scope>NUCLEOTIDE SEQUENCE [LARGE SCALE GENOMIC DNA]</scope>
    <source>
        <strain evidence="4">CCUG 43304</strain>
    </source>
</reference>
<keyword evidence="4" id="KW-1185">Reference proteome</keyword>
<evidence type="ECO:0000313" key="3">
    <source>
        <dbReference type="EMBL" id="MFC6355108.1"/>
    </source>
</evidence>